<dbReference type="EMBL" id="JAWDGP010003217">
    <property type="protein sequence ID" value="KAK3776365.1"/>
    <property type="molecule type" value="Genomic_DNA"/>
</dbReference>
<protein>
    <submittedName>
        <fullName evidence="1">Uncharacterized protein</fullName>
    </submittedName>
</protein>
<evidence type="ECO:0000313" key="2">
    <source>
        <dbReference type="Proteomes" id="UP001283361"/>
    </source>
</evidence>
<gene>
    <name evidence="1" type="ORF">RRG08_059152</name>
</gene>
<dbReference type="Proteomes" id="UP001283361">
    <property type="component" value="Unassembled WGS sequence"/>
</dbReference>
<keyword evidence="2" id="KW-1185">Reference proteome</keyword>
<name>A0AAE0ZVU6_9GAST</name>
<evidence type="ECO:0000313" key="1">
    <source>
        <dbReference type="EMBL" id="KAK3776365.1"/>
    </source>
</evidence>
<proteinExistence type="predicted"/>
<organism evidence="1 2">
    <name type="scientific">Elysia crispata</name>
    <name type="common">lettuce slug</name>
    <dbReference type="NCBI Taxonomy" id="231223"/>
    <lineage>
        <taxon>Eukaryota</taxon>
        <taxon>Metazoa</taxon>
        <taxon>Spiralia</taxon>
        <taxon>Lophotrochozoa</taxon>
        <taxon>Mollusca</taxon>
        <taxon>Gastropoda</taxon>
        <taxon>Heterobranchia</taxon>
        <taxon>Euthyneura</taxon>
        <taxon>Panpulmonata</taxon>
        <taxon>Sacoglossa</taxon>
        <taxon>Placobranchoidea</taxon>
        <taxon>Plakobranchidae</taxon>
        <taxon>Elysia</taxon>
    </lineage>
</organism>
<reference evidence="1" key="1">
    <citation type="journal article" date="2023" name="G3 (Bethesda)">
        <title>A reference genome for the long-term kleptoplast-retaining sea slug Elysia crispata morphotype clarki.</title>
        <authorList>
            <person name="Eastman K.E."/>
            <person name="Pendleton A.L."/>
            <person name="Shaikh M.A."/>
            <person name="Suttiyut T."/>
            <person name="Ogas R."/>
            <person name="Tomko P."/>
            <person name="Gavelis G."/>
            <person name="Widhalm J.R."/>
            <person name="Wisecaver J.H."/>
        </authorList>
    </citation>
    <scope>NUCLEOTIDE SEQUENCE</scope>
    <source>
        <strain evidence="1">ECLA1</strain>
    </source>
</reference>
<sequence length="147" mass="16210">MFVRSDGCTLQLEQRSRDALPRYHLPLAAPGRASASGETRCTCPVMIGAAPDARRVTYARSRSLTLSKCACAKGVSEFGRVSELQILRVYDKRLVQAMFFACVTRQSPTRSEVSLRPGQPSFALCFGINSFCTGCFKSTFWLTELPS</sequence>
<dbReference type="AlphaFoldDB" id="A0AAE0ZVU6"/>
<accession>A0AAE0ZVU6</accession>
<comment type="caution">
    <text evidence="1">The sequence shown here is derived from an EMBL/GenBank/DDBJ whole genome shotgun (WGS) entry which is preliminary data.</text>
</comment>